<dbReference type="Proteomes" id="UP001497453">
    <property type="component" value="Chromosome 1"/>
</dbReference>
<feature type="chain" id="PRO_5045746898" evidence="1">
    <location>
        <begin position="21"/>
        <end position="182"/>
    </location>
</feature>
<proteinExistence type="predicted"/>
<reference evidence="3" key="1">
    <citation type="submission" date="2024-04" db="EMBL/GenBank/DDBJ databases">
        <authorList>
            <person name="Shaw F."/>
            <person name="Minotto A."/>
        </authorList>
    </citation>
    <scope>NUCLEOTIDE SEQUENCE [LARGE SCALE GENOMIC DNA]</scope>
</reference>
<dbReference type="EMBL" id="OZ037944">
    <property type="protein sequence ID" value="CAL1696920.1"/>
    <property type="molecule type" value="Genomic_DNA"/>
</dbReference>
<evidence type="ECO:0000256" key="1">
    <source>
        <dbReference type="SAM" id="SignalP"/>
    </source>
</evidence>
<accession>A0ABP1CMK5</accession>
<keyword evidence="3" id="KW-1185">Reference proteome</keyword>
<feature type="signal peptide" evidence="1">
    <location>
        <begin position="1"/>
        <end position="20"/>
    </location>
</feature>
<evidence type="ECO:0000313" key="2">
    <source>
        <dbReference type="EMBL" id="CAL1696920.1"/>
    </source>
</evidence>
<name>A0ABP1CMK5_9APHY</name>
<gene>
    <name evidence="2" type="ORF">GFSPODELE1_LOCUS1406</name>
</gene>
<evidence type="ECO:0000313" key="3">
    <source>
        <dbReference type="Proteomes" id="UP001497453"/>
    </source>
</evidence>
<keyword evidence="1" id="KW-0732">Signal</keyword>
<sequence>MPMVSLQLLITLRSFSIVTSTDKPLQRDVKLLFTITLDGLAQSAKANTTFTWEIVSFSANSNDEKTFTWHPDCNMSLHSKDTFNKARVSDHVQPGNYVELDAINCSNATEEFMLGAISEASSNSEPFQPYILLRQLKKKEGLATAIPYCLQVYVITKCTRYHLITEKLSEGLLHQGGQEVPL</sequence>
<protein>
    <submittedName>
        <fullName evidence="2">Uncharacterized protein</fullName>
    </submittedName>
</protein>
<organism evidence="2 3">
    <name type="scientific">Somion occarium</name>
    <dbReference type="NCBI Taxonomy" id="3059160"/>
    <lineage>
        <taxon>Eukaryota</taxon>
        <taxon>Fungi</taxon>
        <taxon>Dikarya</taxon>
        <taxon>Basidiomycota</taxon>
        <taxon>Agaricomycotina</taxon>
        <taxon>Agaricomycetes</taxon>
        <taxon>Polyporales</taxon>
        <taxon>Cerrenaceae</taxon>
        <taxon>Somion</taxon>
    </lineage>
</organism>